<keyword evidence="6" id="KW-0812">Transmembrane</keyword>
<evidence type="ECO:0000256" key="6">
    <source>
        <dbReference type="SAM" id="Phobius"/>
    </source>
</evidence>
<keyword evidence="6" id="KW-0472">Membrane</keyword>
<evidence type="ECO:0000256" key="2">
    <source>
        <dbReference type="ARBA" id="ARBA00004191"/>
    </source>
</evidence>
<evidence type="ECO:0000256" key="4">
    <source>
        <dbReference type="ARBA" id="ARBA00022512"/>
    </source>
</evidence>
<dbReference type="PANTHER" id="PTHR21562:SF122">
    <property type="entry name" value="PALMITOLEOYL-PROTEIN CARBOXYLESTERASE NOTUM"/>
    <property type="match status" value="1"/>
</dbReference>
<evidence type="ECO:0008006" key="8">
    <source>
        <dbReference type="Google" id="ProtNLM"/>
    </source>
</evidence>
<evidence type="ECO:0000313" key="7">
    <source>
        <dbReference type="EMBL" id="CAD8654479.1"/>
    </source>
</evidence>
<name>A0A7S0MZ33_9CHLO</name>
<evidence type="ECO:0000256" key="5">
    <source>
        <dbReference type="SAM" id="MobiDB-lite"/>
    </source>
</evidence>
<dbReference type="Pfam" id="PF03283">
    <property type="entry name" value="PAE"/>
    <property type="match status" value="1"/>
</dbReference>
<protein>
    <recommendedName>
        <fullName evidence="8">Pectin acetylesterase</fullName>
    </recommendedName>
</protein>
<dbReference type="EMBL" id="HBFA01006678">
    <property type="protein sequence ID" value="CAD8654479.1"/>
    <property type="molecule type" value="Transcribed_RNA"/>
</dbReference>
<feature type="region of interest" description="Disordered" evidence="5">
    <location>
        <begin position="597"/>
        <end position="628"/>
    </location>
</feature>
<sequence>MDPEKAAGRSPQYGTIQDGMPPAGKVTEVDTLKQGGKSGGLSPRTLWIIFVSSVAVIAIVAFLMIFDIYGVSFREGDDDDDDGDDDEDDDKEKSCFKNDLRTSNALYTRRLKKILLNTTKYPNAVCTDGTPAGYFFAPADPKVGHEHVWVMSLQGGSWCTDERSCRSRQQDTAQELAKQGEKFKSDPRFVGDFATTSDLWADEFEGTGLVAPHPCSHLYGANIVWLPYCSSDAWMSSRSASEETFGMHFQGASIVKAVLNEITLTHGLQEQAADEEGEDPLLVLSGASAGGRGAMIHLDYLTEQMLNSALGGEGSARVHVYGLLDSPLWIDIAPNVSGNYKYPTEHGFESTLEHQAKQAFALFNIESNLLDEDCLMDHAQEAWKCIFGRYRLKYLTTPYTIVTSSRDLFISTMEGHGKTRDISYLSTNSDFYPDKKLAFVQELSRITTQVLMSLKKARPEISVYMSSCIDHAYLNRIEFLNHVVNSDNSTTMMRAFEAGLAAVGLLPARRQDSDFREDACLPYCTFAPYNGAARGVFEGEAFEFEENFFSDKCPLGESCGPCHRGHHGLIRSDAEFPSDKDWLRKIEDIASMPEDFGIVWEKDDDDDDDSDVDNRDSDRPSSTELVFV</sequence>
<keyword evidence="4" id="KW-0964">Secreted</keyword>
<keyword evidence="4" id="KW-0134">Cell wall</keyword>
<evidence type="ECO:0000256" key="1">
    <source>
        <dbReference type="ARBA" id="ARBA00003534"/>
    </source>
</evidence>
<dbReference type="GO" id="GO:0016787">
    <property type="term" value="F:hydrolase activity"/>
    <property type="evidence" value="ECO:0007669"/>
    <property type="project" value="InterPro"/>
</dbReference>
<comment type="function">
    <text evidence="1">Hydrolyzes acetyl esters in homogalacturonan regions of pectin. In type I primary cell wall, galacturonic acid residues of pectin can be acetylated at the O-2 and O-3 positions. Decreasing the degree of acetylation of pectin gels in vitro alters their physical properties.</text>
</comment>
<comment type="similarity">
    <text evidence="3">Belongs to the pectinacetylesterase family.</text>
</comment>
<feature type="compositionally biased region" description="Acidic residues" evidence="5">
    <location>
        <begin position="602"/>
        <end position="611"/>
    </location>
</feature>
<dbReference type="InterPro" id="IPR004963">
    <property type="entry name" value="PAE/NOTUM"/>
</dbReference>
<dbReference type="PANTHER" id="PTHR21562">
    <property type="entry name" value="NOTUM-RELATED"/>
    <property type="match status" value="1"/>
</dbReference>
<reference evidence="7" key="1">
    <citation type="submission" date="2021-01" db="EMBL/GenBank/DDBJ databases">
        <authorList>
            <person name="Corre E."/>
            <person name="Pelletier E."/>
            <person name="Niang G."/>
            <person name="Scheremetjew M."/>
            <person name="Finn R."/>
            <person name="Kale V."/>
            <person name="Holt S."/>
            <person name="Cochrane G."/>
            <person name="Meng A."/>
            <person name="Brown T."/>
            <person name="Cohen L."/>
        </authorList>
    </citation>
    <scope>NUCLEOTIDE SEQUENCE</scope>
    <source>
        <strain evidence="7">CCMP722</strain>
    </source>
</reference>
<keyword evidence="6" id="KW-1133">Transmembrane helix</keyword>
<feature type="transmembrane region" description="Helical" evidence="6">
    <location>
        <begin position="46"/>
        <end position="66"/>
    </location>
</feature>
<gene>
    <name evidence="7" type="ORF">POBO1169_LOCUS3478</name>
</gene>
<evidence type="ECO:0000256" key="3">
    <source>
        <dbReference type="ARBA" id="ARBA00005784"/>
    </source>
</evidence>
<accession>A0A7S0MZ33</accession>
<feature type="region of interest" description="Disordered" evidence="5">
    <location>
        <begin position="1"/>
        <end position="25"/>
    </location>
</feature>
<feature type="compositionally biased region" description="Basic and acidic residues" evidence="5">
    <location>
        <begin position="612"/>
        <end position="621"/>
    </location>
</feature>
<organism evidence="7">
    <name type="scientific">Pyramimonas obovata</name>
    <dbReference type="NCBI Taxonomy" id="1411642"/>
    <lineage>
        <taxon>Eukaryota</taxon>
        <taxon>Viridiplantae</taxon>
        <taxon>Chlorophyta</taxon>
        <taxon>Pyramimonadophyceae</taxon>
        <taxon>Pyramimonadales</taxon>
        <taxon>Pyramimonadaceae</taxon>
        <taxon>Pyramimonas</taxon>
        <taxon>Pyramimonas incertae sedis</taxon>
    </lineage>
</organism>
<dbReference type="AlphaFoldDB" id="A0A7S0MZ33"/>
<proteinExistence type="inferred from homology"/>
<comment type="subcellular location">
    <subcellularLocation>
        <location evidence="2">Secreted</location>
        <location evidence="2">Cell wall</location>
    </subcellularLocation>
</comment>